<dbReference type="Proteomes" id="UP000823865">
    <property type="component" value="Unassembled WGS sequence"/>
</dbReference>
<gene>
    <name evidence="3" type="ORF">H9789_04940</name>
</gene>
<organism evidence="3 4">
    <name type="scientific">Candidatus Paraprevotella stercoravium</name>
    <dbReference type="NCBI Taxonomy" id="2838725"/>
    <lineage>
        <taxon>Bacteria</taxon>
        <taxon>Pseudomonadati</taxon>
        <taxon>Bacteroidota</taxon>
        <taxon>Bacteroidia</taxon>
        <taxon>Bacteroidales</taxon>
        <taxon>Prevotellaceae</taxon>
        <taxon>Paraprevotella</taxon>
    </lineage>
</organism>
<dbReference type="EMBL" id="JAHLFU010000093">
    <property type="protein sequence ID" value="MBU3853152.1"/>
    <property type="molecule type" value="Genomic_DNA"/>
</dbReference>
<evidence type="ECO:0000313" key="4">
    <source>
        <dbReference type="Proteomes" id="UP000823865"/>
    </source>
</evidence>
<dbReference type="Gene3D" id="2.40.30.170">
    <property type="match status" value="1"/>
</dbReference>
<sequence>MKSRTLYHSLLLLLLLCGACTDKSGEFDACGQVEATEVMVSAESNGRIVRLDLTEGDRLRKGMVVGVIDSVQTFLQKQELLRKKANARTKQVDIRRQLASQYERLNNLRVDYERYRILEAKDAGTRKQVEDLASQIAVAEREIAAQKQTYERNNAGIKEEMDLYDVQIAEKEDLLAKCRIVAPIDGVVLTKFAEAGEMATAGKSLFKMADMNQVYVRAYLTTPQLSEVKLGDSLRVTIDDGTKKQRSYTGKLIWIADEMEFTPKNIQTKDERADLVYAVKIALRNDGYLKLGMYAFVHFK</sequence>
<dbReference type="PANTHER" id="PTHR30469">
    <property type="entry name" value="MULTIDRUG RESISTANCE PROTEIN MDTA"/>
    <property type="match status" value="1"/>
</dbReference>
<reference evidence="3" key="2">
    <citation type="submission" date="2021-04" db="EMBL/GenBank/DDBJ databases">
        <authorList>
            <person name="Gilroy R."/>
        </authorList>
    </citation>
    <scope>NUCLEOTIDE SEQUENCE</scope>
    <source>
        <strain evidence="3">G3-2149</strain>
    </source>
</reference>
<evidence type="ECO:0000256" key="1">
    <source>
        <dbReference type="SAM" id="SignalP"/>
    </source>
</evidence>
<reference evidence="3" key="1">
    <citation type="journal article" date="2021" name="PeerJ">
        <title>Extensive microbial diversity within the chicken gut microbiome revealed by metagenomics and culture.</title>
        <authorList>
            <person name="Gilroy R."/>
            <person name="Ravi A."/>
            <person name="Getino M."/>
            <person name="Pursley I."/>
            <person name="Horton D.L."/>
            <person name="Alikhan N.F."/>
            <person name="Baker D."/>
            <person name="Gharbi K."/>
            <person name="Hall N."/>
            <person name="Watson M."/>
            <person name="Adriaenssens E.M."/>
            <person name="Foster-Nyarko E."/>
            <person name="Jarju S."/>
            <person name="Secka A."/>
            <person name="Antonio M."/>
            <person name="Oren A."/>
            <person name="Chaudhuri R.R."/>
            <person name="La Ragione R."/>
            <person name="Hildebrand F."/>
            <person name="Pallen M.J."/>
        </authorList>
    </citation>
    <scope>NUCLEOTIDE SEQUENCE</scope>
    <source>
        <strain evidence="3">G3-2149</strain>
    </source>
</reference>
<dbReference type="Gene3D" id="2.40.50.100">
    <property type="match status" value="1"/>
</dbReference>
<feature type="signal peptide" evidence="1">
    <location>
        <begin position="1"/>
        <end position="24"/>
    </location>
</feature>
<proteinExistence type="predicted"/>
<dbReference type="SUPFAM" id="SSF111369">
    <property type="entry name" value="HlyD-like secretion proteins"/>
    <property type="match status" value="1"/>
</dbReference>
<keyword evidence="1" id="KW-0732">Signal</keyword>
<dbReference type="PANTHER" id="PTHR30469:SF33">
    <property type="entry name" value="SLR1207 PROTEIN"/>
    <property type="match status" value="1"/>
</dbReference>
<dbReference type="InterPro" id="IPR058647">
    <property type="entry name" value="BSH_CzcB-like"/>
</dbReference>
<feature type="chain" id="PRO_5038386673" evidence="1">
    <location>
        <begin position="25"/>
        <end position="300"/>
    </location>
</feature>
<dbReference type="AlphaFoldDB" id="A0A9E2L586"/>
<dbReference type="Pfam" id="PF25973">
    <property type="entry name" value="BSH_CzcB"/>
    <property type="match status" value="1"/>
</dbReference>
<evidence type="ECO:0000259" key="2">
    <source>
        <dbReference type="Pfam" id="PF25973"/>
    </source>
</evidence>
<protein>
    <submittedName>
        <fullName evidence="3">Efflux RND transporter periplasmic adaptor subunit</fullName>
    </submittedName>
</protein>
<dbReference type="GO" id="GO:0015562">
    <property type="term" value="F:efflux transmembrane transporter activity"/>
    <property type="evidence" value="ECO:0007669"/>
    <property type="project" value="TreeGrafter"/>
</dbReference>
<feature type="domain" description="CzcB-like barrel-sandwich hybrid" evidence="2">
    <location>
        <begin position="38"/>
        <end position="210"/>
    </location>
</feature>
<comment type="caution">
    <text evidence="3">The sequence shown here is derived from an EMBL/GenBank/DDBJ whole genome shotgun (WGS) entry which is preliminary data.</text>
</comment>
<dbReference type="GO" id="GO:1990281">
    <property type="term" value="C:efflux pump complex"/>
    <property type="evidence" value="ECO:0007669"/>
    <property type="project" value="TreeGrafter"/>
</dbReference>
<dbReference type="Gene3D" id="1.10.287.470">
    <property type="entry name" value="Helix hairpin bin"/>
    <property type="match status" value="1"/>
</dbReference>
<evidence type="ECO:0000313" key="3">
    <source>
        <dbReference type="EMBL" id="MBU3853152.1"/>
    </source>
</evidence>
<accession>A0A9E2L586</accession>
<name>A0A9E2L586_9BACT</name>